<name>A0AC60PF76_IXOPE</name>
<sequence length="102" mass="11643">MPTATPTPLRVGTSRQDDEATLQPRMTSESIVDISDLFREVDGLYISKFFDEDTLRSALSYEPRPEEIFIVTYPKCGTTWTQYIVHSILNDGVFPKDFTDFA</sequence>
<evidence type="ECO:0000313" key="2">
    <source>
        <dbReference type="Proteomes" id="UP000805193"/>
    </source>
</evidence>
<accession>A0AC60PF76</accession>
<comment type="caution">
    <text evidence="1">The sequence shown here is derived from an EMBL/GenBank/DDBJ whole genome shotgun (WGS) entry which is preliminary data.</text>
</comment>
<dbReference type="Proteomes" id="UP000805193">
    <property type="component" value="Unassembled WGS sequence"/>
</dbReference>
<keyword evidence="2" id="KW-1185">Reference proteome</keyword>
<reference evidence="1 2" key="1">
    <citation type="journal article" date="2020" name="Cell">
        <title>Large-Scale Comparative Analyses of Tick Genomes Elucidate Their Genetic Diversity and Vector Capacities.</title>
        <authorList>
            <consortium name="Tick Genome and Microbiome Consortium (TIGMIC)"/>
            <person name="Jia N."/>
            <person name="Wang J."/>
            <person name="Shi W."/>
            <person name="Du L."/>
            <person name="Sun Y."/>
            <person name="Zhan W."/>
            <person name="Jiang J.F."/>
            <person name="Wang Q."/>
            <person name="Zhang B."/>
            <person name="Ji P."/>
            <person name="Bell-Sakyi L."/>
            <person name="Cui X.M."/>
            <person name="Yuan T.T."/>
            <person name="Jiang B.G."/>
            <person name="Yang W.F."/>
            <person name="Lam T.T."/>
            <person name="Chang Q.C."/>
            <person name="Ding S.J."/>
            <person name="Wang X.J."/>
            <person name="Zhu J.G."/>
            <person name="Ruan X.D."/>
            <person name="Zhao L."/>
            <person name="Wei J.T."/>
            <person name="Ye R.Z."/>
            <person name="Que T.C."/>
            <person name="Du C.H."/>
            <person name="Zhou Y.H."/>
            <person name="Cheng J.X."/>
            <person name="Dai P.F."/>
            <person name="Guo W.B."/>
            <person name="Han X.H."/>
            <person name="Huang E.J."/>
            <person name="Li L.F."/>
            <person name="Wei W."/>
            <person name="Gao Y.C."/>
            <person name="Liu J.Z."/>
            <person name="Shao H.Z."/>
            <person name="Wang X."/>
            <person name="Wang C.C."/>
            <person name="Yang T.C."/>
            <person name="Huo Q.B."/>
            <person name="Li W."/>
            <person name="Chen H.Y."/>
            <person name="Chen S.E."/>
            <person name="Zhou L.G."/>
            <person name="Ni X.B."/>
            <person name="Tian J.H."/>
            <person name="Sheng Y."/>
            <person name="Liu T."/>
            <person name="Pan Y.S."/>
            <person name="Xia L.Y."/>
            <person name="Li J."/>
            <person name="Zhao F."/>
            <person name="Cao W.C."/>
        </authorList>
    </citation>
    <scope>NUCLEOTIDE SEQUENCE [LARGE SCALE GENOMIC DNA]</scope>
    <source>
        <strain evidence="1">Iper-2018</strain>
    </source>
</reference>
<dbReference type="EMBL" id="JABSTQ010010735">
    <property type="protein sequence ID" value="KAG0418491.1"/>
    <property type="molecule type" value="Genomic_DNA"/>
</dbReference>
<evidence type="ECO:0000313" key="1">
    <source>
        <dbReference type="EMBL" id="KAG0418491.1"/>
    </source>
</evidence>
<gene>
    <name evidence="1" type="ORF">HPB47_004839</name>
</gene>
<organism evidence="1 2">
    <name type="scientific">Ixodes persulcatus</name>
    <name type="common">Taiga tick</name>
    <dbReference type="NCBI Taxonomy" id="34615"/>
    <lineage>
        <taxon>Eukaryota</taxon>
        <taxon>Metazoa</taxon>
        <taxon>Ecdysozoa</taxon>
        <taxon>Arthropoda</taxon>
        <taxon>Chelicerata</taxon>
        <taxon>Arachnida</taxon>
        <taxon>Acari</taxon>
        <taxon>Parasitiformes</taxon>
        <taxon>Ixodida</taxon>
        <taxon>Ixodoidea</taxon>
        <taxon>Ixodidae</taxon>
        <taxon>Ixodinae</taxon>
        <taxon>Ixodes</taxon>
    </lineage>
</organism>
<protein>
    <submittedName>
        <fullName evidence="1">Uncharacterized protein</fullName>
    </submittedName>
</protein>
<proteinExistence type="predicted"/>